<dbReference type="Gene3D" id="3.30.360.10">
    <property type="entry name" value="Dihydrodipicolinate Reductase, domain 2"/>
    <property type="match status" value="1"/>
</dbReference>
<dbReference type="InterPro" id="IPR055170">
    <property type="entry name" value="GFO_IDH_MocA-like_dom"/>
</dbReference>
<feature type="region of interest" description="Disordered" evidence="2">
    <location>
        <begin position="171"/>
        <end position="190"/>
    </location>
</feature>
<evidence type="ECO:0000313" key="6">
    <source>
        <dbReference type="Proteomes" id="UP000419743"/>
    </source>
</evidence>
<dbReference type="SUPFAM" id="SSF55347">
    <property type="entry name" value="Glyceraldehyde-3-phosphate dehydrogenase-like, C-terminal domain"/>
    <property type="match status" value="1"/>
</dbReference>
<dbReference type="Pfam" id="PF22725">
    <property type="entry name" value="GFO_IDH_MocA_C3"/>
    <property type="match status" value="1"/>
</dbReference>
<dbReference type="GO" id="GO:0016491">
    <property type="term" value="F:oxidoreductase activity"/>
    <property type="evidence" value="ECO:0007669"/>
    <property type="project" value="UniProtKB-KW"/>
</dbReference>
<evidence type="ECO:0000313" key="5">
    <source>
        <dbReference type="EMBL" id="VZO36807.1"/>
    </source>
</evidence>
<feature type="domain" description="Gfo/Idh/MocA-like oxidoreductase N-terminal" evidence="3">
    <location>
        <begin position="9"/>
        <end position="129"/>
    </location>
</feature>
<dbReference type="Gene3D" id="3.40.50.720">
    <property type="entry name" value="NAD(P)-binding Rossmann-like Domain"/>
    <property type="match status" value="1"/>
</dbReference>
<evidence type="ECO:0000256" key="2">
    <source>
        <dbReference type="SAM" id="MobiDB-lite"/>
    </source>
</evidence>
<dbReference type="EMBL" id="CACRYJ010000026">
    <property type="protein sequence ID" value="VZO36807.1"/>
    <property type="molecule type" value="Genomic_DNA"/>
</dbReference>
<evidence type="ECO:0000259" key="4">
    <source>
        <dbReference type="Pfam" id="PF22725"/>
    </source>
</evidence>
<keyword evidence="5" id="KW-0560">Oxidoreductase</keyword>
<evidence type="ECO:0000259" key="3">
    <source>
        <dbReference type="Pfam" id="PF01408"/>
    </source>
</evidence>
<dbReference type="RefSeq" id="WP_156740760.1">
    <property type="nucleotide sequence ID" value="NZ_CACRYJ010000026.1"/>
</dbReference>
<dbReference type="PANTHER" id="PTHR43377:SF1">
    <property type="entry name" value="BILIVERDIN REDUCTASE A"/>
    <property type="match status" value="1"/>
</dbReference>
<dbReference type="InterPro" id="IPR051450">
    <property type="entry name" value="Gfo/Idh/MocA_Oxidoreductases"/>
</dbReference>
<accession>A0A7M4DIJ8</accession>
<protein>
    <submittedName>
        <fullName evidence="5">Putative oxidoreductase YcjS</fullName>
        <ecNumber evidence="5">1.-.-.-</ecNumber>
    </submittedName>
</protein>
<sequence>MTAVAATPVRFALVGAGWWATNHHVPALLAHPDAELVAVCDPHAVRARALAARTGARAYPDLATALADPACAVDVVLVATPNAHHREPVLTALAAGRHVLVEKPLAVTSADAFAMTTAAERAGLHLAVGLTHQYSDAAAFSRRAVRDGIGQLRQVTAEFSSSAVALFAAAGSDPGDDAPERRHPGAYSAANGGGHATTQLAHVLGLLCWCTGQQVRRVAAFTDQRRLGTDVDVQDAMTFTLERGALGVAIGTAATPDGVPHRQHIRYLGSSGEVSHDLLRARVRWQREDGTAVEYEPDQHESAYRAGRPVESFIDLVLRRGENLGPSRPAAAAVAAVEALLDSARSGSVVDVPALPEPGQTTRGESQ</sequence>
<feature type="region of interest" description="Disordered" evidence="2">
    <location>
        <begin position="347"/>
        <end position="367"/>
    </location>
</feature>
<gene>
    <name evidence="5" type="primary">ycjS_3</name>
    <name evidence="5" type="ORF">HALOF300_01951</name>
</gene>
<dbReference type="PANTHER" id="PTHR43377">
    <property type="entry name" value="BILIVERDIN REDUCTASE A"/>
    <property type="match status" value="1"/>
</dbReference>
<keyword evidence="6" id="KW-1185">Reference proteome</keyword>
<dbReference type="EC" id="1.-.-.-" evidence="5"/>
<dbReference type="AlphaFoldDB" id="A0A7M4DIJ8"/>
<proteinExistence type="predicted"/>
<dbReference type="SUPFAM" id="SSF51735">
    <property type="entry name" value="NAD(P)-binding Rossmann-fold domains"/>
    <property type="match status" value="1"/>
</dbReference>
<evidence type="ECO:0000256" key="1">
    <source>
        <dbReference type="ARBA" id="ARBA00023027"/>
    </source>
</evidence>
<name>A0A7M4DIJ8_9MICO</name>
<dbReference type="InterPro" id="IPR000683">
    <property type="entry name" value="Gfo/Idh/MocA-like_OxRdtase_N"/>
</dbReference>
<keyword evidence="1" id="KW-0520">NAD</keyword>
<feature type="domain" description="GFO/IDH/MocA-like oxidoreductase" evidence="4">
    <location>
        <begin position="149"/>
        <end position="273"/>
    </location>
</feature>
<dbReference type="GO" id="GO:0000166">
    <property type="term" value="F:nucleotide binding"/>
    <property type="evidence" value="ECO:0007669"/>
    <property type="project" value="InterPro"/>
</dbReference>
<dbReference type="Pfam" id="PF01408">
    <property type="entry name" value="GFO_IDH_MocA"/>
    <property type="match status" value="1"/>
</dbReference>
<comment type="caution">
    <text evidence="5">The sequence shown here is derived from an EMBL/GenBank/DDBJ whole genome shotgun (WGS) entry which is preliminary data.</text>
</comment>
<organism evidence="5 6">
    <name type="scientific">Occultella aeris</name>
    <dbReference type="NCBI Taxonomy" id="2761496"/>
    <lineage>
        <taxon>Bacteria</taxon>
        <taxon>Bacillati</taxon>
        <taxon>Actinomycetota</taxon>
        <taxon>Actinomycetes</taxon>
        <taxon>Micrococcales</taxon>
        <taxon>Ruaniaceae</taxon>
        <taxon>Occultella</taxon>
    </lineage>
</organism>
<reference evidence="5 6" key="1">
    <citation type="submission" date="2019-11" db="EMBL/GenBank/DDBJ databases">
        <authorList>
            <person name="Criscuolo A."/>
        </authorList>
    </citation>
    <scope>NUCLEOTIDE SEQUENCE [LARGE SCALE GENOMIC DNA]</scope>
    <source>
        <strain evidence="5">CIP111667</strain>
    </source>
</reference>
<dbReference type="InterPro" id="IPR036291">
    <property type="entry name" value="NAD(P)-bd_dom_sf"/>
</dbReference>
<dbReference type="Proteomes" id="UP000419743">
    <property type="component" value="Unassembled WGS sequence"/>
</dbReference>